<sequence length="167" mass="18098">MSALDFYAHVATRRDVLGAGAGAHPDRWEAALGRGFLDVPGDGLLRRDYGLVEINFAPDPRGRMSCFGFGIEIHRLLHDRSPSAVPVPLSRHYGEFAPRVPFGELQAAVSALGRTAELDDVSRDMHRYRVSGSGARIHVIVDPGPHGSDDPGPAGHRAGDVWSIDVW</sequence>
<dbReference type="EMBL" id="JAWCTQ010000009">
    <property type="protein sequence ID" value="MDT9682383.1"/>
    <property type="molecule type" value="Genomic_DNA"/>
</dbReference>
<accession>A0ABU3QI01</accession>
<dbReference type="Proteomes" id="UP001250181">
    <property type="component" value="Unassembled WGS sequence"/>
</dbReference>
<dbReference type="RefSeq" id="WP_315877468.1">
    <property type="nucleotide sequence ID" value="NZ_JAWCTQ010000009.1"/>
</dbReference>
<comment type="caution">
    <text evidence="1">The sequence shown here is derived from an EMBL/GenBank/DDBJ whole genome shotgun (WGS) entry which is preliminary data.</text>
</comment>
<protein>
    <submittedName>
        <fullName evidence="1">Uncharacterized protein</fullName>
    </submittedName>
</protein>
<name>A0ABU3QI01_9ACTN</name>
<keyword evidence="2" id="KW-1185">Reference proteome</keyword>
<evidence type="ECO:0000313" key="1">
    <source>
        <dbReference type="EMBL" id="MDT9682383.1"/>
    </source>
</evidence>
<reference evidence="1 2" key="1">
    <citation type="submission" date="2023-09" db="EMBL/GenBank/DDBJ databases">
        <title>Streptomyces sp. nov.: A antagonism against Alternaria gaisen Producing Streptochlin, Isolated from Tamarix root soil.</title>
        <authorList>
            <person name="Chen Y."/>
        </authorList>
    </citation>
    <scope>NUCLEOTIDE SEQUENCE [LARGE SCALE GENOMIC DNA]</scope>
    <source>
        <strain evidence="1 2">TRM76323</strain>
    </source>
</reference>
<proteinExistence type="predicted"/>
<organism evidence="1 2">
    <name type="scientific">Streptomyces tamarix</name>
    <dbReference type="NCBI Taxonomy" id="3078565"/>
    <lineage>
        <taxon>Bacteria</taxon>
        <taxon>Bacillati</taxon>
        <taxon>Actinomycetota</taxon>
        <taxon>Actinomycetes</taxon>
        <taxon>Kitasatosporales</taxon>
        <taxon>Streptomycetaceae</taxon>
        <taxon>Streptomyces</taxon>
    </lineage>
</organism>
<evidence type="ECO:0000313" key="2">
    <source>
        <dbReference type="Proteomes" id="UP001250181"/>
    </source>
</evidence>
<gene>
    <name evidence="1" type="ORF">RND61_09915</name>
</gene>